<name>A0ABQ3T390_9ACTN</name>
<evidence type="ECO:0000259" key="2">
    <source>
        <dbReference type="Pfam" id="PF13360"/>
    </source>
</evidence>
<accession>A0ABQ3T390</accession>
<keyword evidence="4" id="KW-1185">Reference proteome</keyword>
<dbReference type="InterPro" id="IPR002372">
    <property type="entry name" value="PQQ_rpt_dom"/>
</dbReference>
<protein>
    <recommendedName>
        <fullName evidence="2">Pyrrolo-quinoline quinone repeat domain-containing protein</fullName>
    </recommendedName>
</protein>
<feature type="region of interest" description="Disordered" evidence="1">
    <location>
        <begin position="330"/>
        <end position="353"/>
    </location>
</feature>
<organism evidence="3 4">
    <name type="scientific">Streptomyces spororaveus</name>
    <dbReference type="NCBI Taxonomy" id="284039"/>
    <lineage>
        <taxon>Bacteria</taxon>
        <taxon>Bacillati</taxon>
        <taxon>Actinomycetota</taxon>
        <taxon>Actinomycetes</taxon>
        <taxon>Kitasatosporales</taxon>
        <taxon>Streptomycetaceae</taxon>
        <taxon>Streptomyces</taxon>
    </lineage>
</organism>
<sequence length="353" mass="37254">MTATVLWERELHQRGGASVFVVGPDCVVLHERHTRLVCLERADGAVRWDVPLGTWPRGIVLAGDRVLVLPQAPNLLSCIDLRTGASMWSVPTPRWTGNLAVHSDTVVTGGWRGYTPMSGLDLADGSVRWTTPSPVASVRTLAWAGGVLTGSGYEAVLLDPADGSDLARWRLPDPLAGPDAKVFVPVDAERVVAVCEASSLVSFGAGADKPARLGSYDPFGAVGYVHGSVWMLRSGRGFLAVDPADGTSPWSVEADRRMVVDPLPYADGLLVGDANGGIRRLGPDGRTVEGCSLPGRRLDALAAADDGGLFFAAKGTFGSFAFTPKARRPITSAAGAGTPSVREPTRQDPKERP</sequence>
<gene>
    <name evidence="3" type="ORF">Sspor_04070</name>
</gene>
<dbReference type="SUPFAM" id="SSF50998">
    <property type="entry name" value="Quinoprotein alcohol dehydrogenase-like"/>
    <property type="match status" value="1"/>
</dbReference>
<dbReference type="EMBL" id="BNED01000003">
    <property type="protein sequence ID" value="GHI74846.1"/>
    <property type="molecule type" value="Genomic_DNA"/>
</dbReference>
<evidence type="ECO:0000313" key="3">
    <source>
        <dbReference type="EMBL" id="GHI74846.1"/>
    </source>
</evidence>
<dbReference type="PANTHER" id="PTHR34512:SF30">
    <property type="entry name" value="OUTER MEMBRANE PROTEIN ASSEMBLY FACTOR BAMB"/>
    <property type="match status" value="1"/>
</dbReference>
<dbReference type="PANTHER" id="PTHR34512">
    <property type="entry name" value="CELL SURFACE PROTEIN"/>
    <property type="match status" value="1"/>
</dbReference>
<dbReference type="InterPro" id="IPR015943">
    <property type="entry name" value="WD40/YVTN_repeat-like_dom_sf"/>
</dbReference>
<evidence type="ECO:0000256" key="1">
    <source>
        <dbReference type="SAM" id="MobiDB-lite"/>
    </source>
</evidence>
<dbReference type="RefSeq" id="WP_202197403.1">
    <property type="nucleotide sequence ID" value="NZ_BAAATO010000042.1"/>
</dbReference>
<proteinExistence type="predicted"/>
<feature type="domain" description="Pyrrolo-quinoline quinone repeat" evidence="2">
    <location>
        <begin position="4"/>
        <end position="133"/>
    </location>
</feature>
<dbReference type="InterPro" id="IPR011047">
    <property type="entry name" value="Quinoprotein_ADH-like_sf"/>
</dbReference>
<evidence type="ECO:0000313" key="4">
    <source>
        <dbReference type="Proteomes" id="UP000608522"/>
    </source>
</evidence>
<dbReference type="Pfam" id="PF13360">
    <property type="entry name" value="PQQ_2"/>
    <property type="match status" value="1"/>
</dbReference>
<dbReference type="Proteomes" id="UP000608522">
    <property type="component" value="Unassembled WGS sequence"/>
</dbReference>
<feature type="compositionally biased region" description="Basic and acidic residues" evidence="1">
    <location>
        <begin position="343"/>
        <end position="353"/>
    </location>
</feature>
<dbReference type="Gene3D" id="2.130.10.10">
    <property type="entry name" value="YVTN repeat-like/Quinoprotein amine dehydrogenase"/>
    <property type="match status" value="1"/>
</dbReference>
<reference evidence="4" key="1">
    <citation type="submission" date="2023-07" db="EMBL/GenBank/DDBJ databases">
        <title>Whole genome shotgun sequence of Streptomyces spororaveus NBRC 15456.</title>
        <authorList>
            <person name="Komaki H."/>
            <person name="Tamura T."/>
        </authorList>
    </citation>
    <scope>NUCLEOTIDE SEQUENCE [LARGE SCALE GENOMIC DNA]</scope>
    <source>
        <strain evidence="4">NBRC 15456</strain>
    </source>
</reference>
<comment type="caution">
    <text evidence="3">The sequence shown here is derived from an EMBL/GenBank/DDBJ whole genome shotgun (WGS) entry which is preliminary data.</text>
</comment>